<dbReference type="InterPro" id="IPR052202">
    <property type="entry name" value="Yeast_MetPath_Reg"/>
</dbReference>
<dbReference type="AlphaFoldDB" id="A0AAD9W4S3"/>
<keyword evidence="7" id="KW-0539">Nucleus</keyword>
<dbReference type="EMBL" id="JAUJFL010000003">
    <property type="protein sequence ID" value="KAK2606712.1"/>
    <property type="molecule type" value="Genomic_DNA"/>
</dbReference>
<dbReference type="GO" id="GO:0005634">
    <property type="term" value="C:nucleus"/>
    <property type="evidence" value="ECO:0007669"/>
    <property type="project" value="UniProtKB-SubCell"/>
</dbReference>
<keyword evidence="6" id="KW-0804">Transcription</keyword>
<accession>A0AAD9W4S3</accession>
<evidence type="ECO:0000256" key="2">
    <source>
        <dbReference type="ARBA" id="ARBA00022723"/>
    </source>
</evidence>
<gene>
    <name evidence="8" type="ORF">N8I77_005443</name>
</gene>
<keyword evidence="9" id="KW-1185">Reference proteome</keyword>
<evidence type="ECO:0000256" key="4">
    <source>
        <dbReference type="ARBA" id="ARBA00023015"/>
    </source>
</evidence>
<keyword evidence="4" id="KW-0805">Transcription regulation</keyword>
<dbReference type="PANTHER" id="PTHR47782">
    <property type="entry name" value="ZN(II)2CYS6 TRANSCRIPTION FACTOR (EUROFUNG)-RELATED"/>
    <property type="match status" value="1"/>
</dbReference>
<keyword evidence="2" id="KW-0479">Metal-binding</keyword>
<comment type="subcellular location">
    <subcellularLocation>
        <location evidence="1">Nucleus</location>
    </subcellularLocation>
</comment>
<evidence type="ECO:0000256" key="1">
    <source>
        <dbReference type="ARBA" id="ARBA00004123"/>
    </source>
</evidence>
<protein>
    <recommendedName>
        <fullName evidence="10">Transcription factor domain-containing protein</fullName>
    </recommendedName>
</protein>
<dbReference type="GO" id="GO:0043565">
    <property type="term" value="F:sequence-specific DNA binding"/>
    <property type="evidence" value="ECO:0007669"/>
    <property type="project" value="TreeGrafter"/>
</dbReference>
<dbReference type="GO" id="GO:0046872">
    <property type="term" value="F:metal ion binding"/>
    <property type="evidence" value="ECO:0007669"/>
    <property type="project" value="UniProtKB-KW"/>
</dbReference>
<evidence type="ECO:0000256" key="7">
    <source>
        <dbReference type="ARBA" id="ARBA00023242"/>
    </source>
</evidence>
<dbReference type="PANTHER" id="PTHR47782:SF12">
    <property type="entry name" value="ZN(II)2CYS6 TRANSCRIPTION FACTOR (EUROFUNG)"/>
    <property type="match status" value="1"/>
</dbReference>
<dbReference type="GO" id="GO:0045944">
    <property type="term" value="P:positive regulation of transcription by RNA polymerase II"/>
    <property type="evidence" value="ECO:0007669"/>
    <property type="project" value="TreeGrafter"/>
</dbReference>
<reference evidence="8" key="1">
    <citation type="submission" date="2023-06" db="EMBL/GenBank/DDBJ databases">
        <authorList>
            <person name="Noh H."/>
        </authorList>
    </citation>
    <scope>NUCLEOTIDE SEQUENCE</scope>
    <source>
        <strain evidence="8">DUCC20226</strain>
    </source>
</reference>
<organism evidence="8 9">
    <name type="scientific">Phomopsis amygdali</name>
    <name type="common">Fusicoccum amygdali</name>
    <dbReference type="NCBI Taxonomy" id="1214568"/>
    <lineage>
        <taxon>Eukaryota</taxon>
        <taxon>Fungi</taxon>
        <taxon>Dikarya</taxon>
        <taxon>Ascomycota</taxon>
        <taxon>Pezizomycotina</taxon>
        <taxon>Sordariomycetes</taxon>
        <taxon>Sordariomycetidae</taxon>
        <taxon>Diaporthales</taxon>
        <taxon>Diaporthaceae</taxon>
        <taxon>Diaporthe</taxon>
    </lineage>
</organism>
<keyword evidence="5" id="KW-0238">DNA-binding</keyword>
<dbReference type="CDD" id="cd12148">
    <property type="entry name" value="fungal_TF_MHR"/>
    <property type="match status" value="1"/>
</dbReference>
<evidence type="ECO:0008006" key="10">
    <source>
        <dbReference type="Google" id="ProtNLM"/>
    </source>
</evidence>
<evidence type="ECO:0000256" key="6">
    <source>
        <dbReference type="ARBA" id="ARBA00023163"/>
    </source>
</evidence>
<proteinExistence type="predicted"/>
<comment type="caution">
    <text evidence="8">The sequence shown here is derived from an EMBL/GenBank/DDBJ whole genome shotgun (WGS) entry which is preliminary data.</text>
</comment>
<evidence type="ECO:0000313" key="8">
    <source>
        <dbReference type="EMBL" id="KAK2606712.1"/>
    </source>
</evidence>
<dbReference type="GO" id="GO:0000981">
    <property type="term" value="F:DNA-binding transcription factor activity, RNA polymerase II-specific"/>
    <property type="evidence" value="ECO:0007669"/>
    <property type="project" value="TreeGrafter"/>
</dbReference>
<name>A0AAD9W4S3_PHOAM</name>
<keyword evidence="3" id="KW-0862">Zinc</keyword>
<evidence type="ECO:0000313" key="9">
    <source>
        <dbReference type="Proteomes" id="UP001265746"/>
    </source>
</evidence>
<sequence>MAELADDSMNGFVDPALEYTSAQSLLVTDGDGYTEPLIERPGALSSTLARRHLSISIGSSYASEYFLNAHPMWPFLHEQQWNDCWRRWESPVGGSTRAAWMDFFADMVLSIGALLAQNSDPAPEHLESFKFLKDRALKKYGSREAQRWPALFRTQSSLLLTVQAMHLDSVSTLRDRASEAIKQCTIAKLQGQSNNSPYDFSSDVESEIQRQATRCCYTIDVLISTSTNQAVSADRFLDDELLESYESSGDGSSLDTPLKRLDREDHMFQLRRIQCRILKMVQNLEIKAERDNHPVPNLWRSQIRHDLSRWTDDNLIFPNREGISDRFKSQPWLLKLANYANISLFPNPYLAVRSGDARYLVTAACQVLVTFRHFRVKEHLSCYTWTALIHQFQAGVIVLYCLWATPTHQQLALYDRRVVCQAIFACLATLVDYANKWASAHVFQSVFSLLTEDIPVSEYGDPVQQWTLSLDSCAELLELTLELERLQVQKRLVYLLRDMAKGSRPCYVAPSIEETQWIQYTYPA</sequence>
<evidence type="ECO:0000256" key="5">
    <source>
        <dbReference type="ARBA" id="ARBA00023125"/>
    </source>
</evidence>
<dbReference type="Proteomes" id="UP001265746">
    <property type="component" value="Unassembled WGS sequence"/>
</dbReference>
<evidence type="ECO:0000256" key="3">
    <source>
        <dbReference type="ARBA" id="ARBA00022833"/>
    </source>
</evidence>